<evidence type="ECO:0000313" key="1">
    <source>
        <dbReference type="EMBL" id="RXH75287.1"/>
    </source>
</evidence>
<keyword evidence="2" id="KW-1185">Reference proteome</keyword>
<dbReference type="EMBL" id="RDQH01000341">
    <property type="protein sequence ID" value="RXH75287.1"/>
    <property type="molecule type" value="Genomic_DNA"/>
</dbReference>
<name>A0A498I090_MALDO</name>
<dbReference type="AlphaFoldDB" id="A0A498I090"/>
<organism evidence="1 2">
    <name type="scientific">Malus domestica</name>
    <name type="common">Apple</name>
    <name type="synonym">Pyrus malus</name>
    <dbReference type="NCBI Taxonomy" id="3750"/>
    <lineage>
        <taxon>Eukaryota</taxon>
        <taxon>Viridiplantae</taxon>
        <taxon>Streptophyta</taxon>
        <taxon>Embryophyta</taxon>
        <taxon>Tracheophyta</taxon>
        <taxon>Spermatophyta</taxon>
        <taxon>Magnoliopsida</taxon>
        <taxon>eudicotyledons</taxon>
        <taxon>Gunneridae</taxon>
        <taxon>Pentapetalae</taxon>
        <taxon>rosids</taxon>
        <taxon>fabids</taxon>
        <taxon>Rosales</taxon>
        <taxon>Rosaceae</taxon>
        <taxon>Amygdaloideae</taxon>
        <taxon>Maleae</taxon>
        <taxon>Malus</taxon>
    </lineage>
</organism>
<accession>A0A498I090</accession>
<reference evidence="1 2" key="1">
    <citation type="submission" date="2018-10" db="EMBL/GenBank/DDBJ databases">
        <title>A high-quality apple genome assembly.</title>
        <authorList>
            <person name="Hu J."/>
        </authorList>
    </citation>
    <scope>NUCLEOTIDE SEQUENCE [LARGE SCALE GENOMIC DNA]</scope>
    <source>
        <strain evidence="2">cv. HFTH1</strain>
        <tissue evidence="1">Young leaf</tissue>
    </source>
</reference>
<proteinExistence type="predicted"/>
<protein>
    <submittedName>
        <fullName evidence="1">Uncharacterized protein</fullName>
    </submittedName>
</protein>
<sequence>MRLEPPLVCDELLLHEEIVLDSLKLQQPKLALCRRVTIESRAATSRPFSSPSKSIRSVVAAMRTRVKKLLGN</sequence>
<evidence type="ECO:0000313" key="2">
    <source>
        <dbReference type="Proteomes" id="UP000290289"/>
    </source>
</evidence>
<dbReference type="Proteomes" id="UP000290289">
    <property type="component" value="Chromosome 15"/>
</dbReference>
<comment type="caution">
    <text evidence="1">The sequence shown here is derived from an EMBL/GenBank/DDBJ whole genome shotgun (WGS) entry which is preliminary data.</text>
</comment>
<gene>
    <name evidence="1" type="ORF">DVH24_030008</name>
</gene>